<keyword evidence="4" id="KW-1003">Cell membrane</keyword>
<reference evidence="14" key="1">
    <citation type="submission" date="2022-11" db="UniProtKB">
        <authorList>
            <consortium name="WormBaseParasite"/>
        </authorList>
    </citation>
    <scope>IDENTIFICATION</scope>
</reference>
<keyword evidence="10" id="KW-0739">Sodium transport</keyword>
<dbReference type="Pfam" id="PF00474">
    <property type="entry name" value="SSF"/>
    <property type="match status" value="1"/>
</dbReference>
<dbReference type="PANTHER" id="PTHR42985:SF40">
    <property type="entry name" value="LD47995P-RELATED"/>
    <property type="match status" value="1"/>
</dbReference>
<keyword evidence="13" id="KW-1185">Reference proteome</keyword>
<organism evidence="13 14">
    <name type="scientific">Meloidogyne javanica</name>
    <name type="common">Root-knot nematode worm</name>
    <dbReference type="NCBI Taxonomy" id="6303"/>
    <lineage>
        <taxon>Eukaryota</taxon>
        <taxon>Metazoa</taxon>
        <taxon>Ecdysozoa</taxon>
        <taxon>Nematoda</taxon>
        <taxon>Chromadorea</taxon>
        <taxon>Rhabditida</taxon>
        <taxon>Tylenchina</taxon>
        <taxon>Tylenchomorpha</taxon>
        <taxon>Tylenchoidea</taxon>
        <taxon>Meloidogynidae</taxon>
        <taxon>Meloidogyninae</taxon>
        <taxon>Meloidogyne</taxon>
        <taxon>Meloidogyne incognita group</taxon>
    </lineage>
</organism>
<evidence type="ECO:0000256" key="11">
    <source>
        <dbReference type="RuleBase" id="RU362091"/>
    </source>
</evidence>
<evidence type="ECO:0000256" key="4">
    <source>
        <dbReference type="ARBA" id="ARBA00022475"/>
    </source>
</evidence>
<dbReference type="AlphaFoldDB" id="A0A915NA25"/>
<keyword evidence="8" id="KW-0406">Ion transport</keyword>
<keyword evidence="3" id="KW-0813">Transport</keyword>
<proteinExistence type="inferred from homology"/>
<evidence type="ECO:0000256" key="10">
    <source>
        <dbReference type="ARBA" id="ARBA00023201"/>
    </source>
</evidence>
<feature type="transmembrane region" description="Helical" evidence="12">
    <location>
        <begin position="88"/>
        <end position="110"/>
    </location>
</feature>
<dbReference type="PANTHER" id="PTHR42985">
    <property type="entry name" value="SODIUM-COUPLED MONOCARBOXYLATE TRANSPORTER"/>
    <property type="match status" value="1"/>
</dbReference>
<dbReference type="InterPro" id="IPR038377">
    <property type="entry name" value="Na/Glc_symporter_sf"/>
</dbReference>
<keyword evidence="6 12" id="KW-1133">Transmembrane helix</keyword>
<evidence type="ECO:0000313" key="13">
    <source>
        <dbReference type="Proteomes" id="UP000887561"/>
    </source>
</evidence>
<evidence type="ECO:0000256" key="3">
    <source>
        <dbReference type="ARBA" id="ARBA00022448"/>
    </source>
</evidence>
<dbReference type="GO" id="GO:0006814">
    <property type="term" value="P:sodium ion transport"/>
    <property type="evidence" value="ECO:0007669"/>
    <property type="project" value="UniProtKB-KW"/>
</dbReference>
<keyword evidence="9 12" id="KW-0472">Membrane</keyword>
<evidence type="ECO:0000256" key="1">
    <source>
        <dbReference type="ARBA" id="ARBA00004651"/>
    </source>
</evidence>
<dbReference type="Proteomes" id="UP000887561">
    <property type="component" value="Unplaced"/>
</dbReference>
<evidence type="ECO:0000313" key="14">
    <source>
        <dbReference type="WBParaSite" id="scaffold8225_cov232.g12870"/>
    </source>
</evidence>
<dbReference type="Gene3D" id="1.20.1730.10">
    <property type="entry name" value="Sodium/glucose cotransporter"/>
    <property type="match status" value="1"/>
</dbReference>
<name>A0A915NA25_MELJA</name>
<feature type="transmembrane region" description="Helical" evidence="12">
    <location>
        <begin position="130"/>
        <end position="152"/>
    </location>
</feature>
<evidence type="ECO:0000256" key="6">
    <source>
        <dbReference type="ARBA" id="ARBA00022989"/>
    </source>
</evidence>
<evidence type="ECO:0000256" key="9">
    <source>
        <dbReference type="ARBA" id="ARBA00023136"/>
    </source>
</evidence>
<sequence length="182" mass="20036">MFALVDFGVFGIFLLLSLFVGLYHGIGRSLSSKSEQQHQQNSKTGDFLDGGRRLPVFPVCLSLLTTFVSGIGLLGVPAEIYTKGSGLFIYTMAGTLAFPIIGIFFIPIFYKIKYCSMPSLGHAHRVLNLTIPANIIIQLMITYIGFLMVAFFQGCDPVALKEVKTMDQLTILMANRIFGNLI</sequence>
<feature type="transmembrane region" description="Helical" evidence="12">
    <location>
        <begin position="7"/>
        <end position="26"/>
    </location>
</feature>
<evidence type="ECO:0000256" key="2">
    <source>
        <dbReference type="ARBA" id="ARBA00006434"/>
    </source>
</evidence>
<protein>
    <submittedName>
        <fullName evidence="14">Sodium-coupled monocarboxylate transporter 1</fullName>
    </submittedName>
</protein>
<keyword evidence="5 12" id="KW-0812">Transmembrane</keyword>
<evidence type="ECO:0000256" key="5">
    <source>
        <dbReference type="ARBA" id="ARBA00022692"/>
    </source>
</evidence>
<dbReference type="PROSITE" id="PS50283">
    <property type="entry name" value="NA_SOLUT_SYMP_3"/>
    <property type="match status" value="1"/>
</dbReference>
<comment type="subcellular location">
    <subcellularLocation>
        <location evidence="1">Cell membrane</location>
        <topology evidence="1">Multi-pass membrane protein</topology>
    </subcellularLocation>
</comment>
<dbReference type="GO" id="GO:0015293">
    <property type="term" value="F:symporter activity"/>
    <property type="evidence" value="ECO:0007669"/>
    <property type="project" value="TreeGrafter"/>
</dbReference>
<accession>A0A915NA25</accession>
<dbReference type="InterPro" id="IPR051163">
    <property type="entry name" value="Sodium:Solute_Symporter_SSF"/>
</dbReference>
<evidence type="ECO:0000256" key="8">
    <source>
        <dbReference type="ARBA" id="ARBA00023065"/>
    </source>
</evidence>
<comment type="similarity">
    <text evidence="2 11">Belongs to the sodium:solute symporter (SSF) (TC 2.A.21) family.</text>
</comment>
<dbReference type="InterPro" id="IPR001734">
    <property type="entry name" value="Na/solute_symporter"/>
</dbReference>
<evidence type="ECO:0000256" key="12">
    <source>
        <dbReference type="SAM" id="Phobius"/>
    </source>
</evidence>
<feature type="transmembrane region" description="Helical" evidence="12">
    <location>
        <begin position="56"/>
        <end position="76"/>
    </location>
</feature>
<keyword evidence="7" id="KW-0915">Sodium</keyword>
<dbReference type="GO" id="GO:0005886">
    <property type="term" value="C:plasma membrane"/>
    <property type="evidence" value="ECO:0007669"/>
    <property type="project" value="UniProtKB-SubCell"/>
</dbReference>
<dbReference type="WBParaSite" id="scaffold8225_cov232.g12870">
    <property type="protein sequence ID" value="scaffold8225_cov232.g12870"/>
    <property type="gene ID" value="scaffold8225_cov232.g12870"/>
</dbReference>
<evidence type="ECO:0000256" key="7">
    <source>
        <dbReference type="ARBA" id="ARBA00023053"/>
    </source>
</evidence>